<dbReference type="RefSeq" id="WP_184536555.1">
    <property type="nucleotide sequence ID" value="NZ_JACHJW010000001.1"/>
</dbReference>
<dbReference type="SUPFAM" id="SSF54373">
    <property type="entry name" value="FAD-linked reductases, C-terminal domain"/>
    <property type="match status" value="1"/>
</dbReference>
<organism evidence="4 5">
    <name type="scientific">Micromonospora polyrhachis</name>
    <dbReference type="NCBI Taxonomy" id="1282883"/>
    <lineage>
        <taxon>Bacteria</taxon>
        <taxon>Bacillati</taxon>
        <taxon>Actinomycetota</taxon>
        <taxon>Actinomycetes</taxon>
        <taxon>Micromonosporales</taxon>
        <taxon>Micromonosporaceae</taxon>
        <taxon>Micromonospora</taxon>
    </lineage>
</organism>
<dbReference type="Gene3D" id="3.50.50.60">
    <property type="entry name" value="FAD/NAD(P)-binding domain"/>
    <property type="match status" value="1"/>
</dbReference>
<evidence type="ECO:0000259" key="3">
    <source>
        <dbReference type="Pfam" id="PF01494"/>
    </source>
</evidence>
<dbReference type="PANTHER" id="PTHR13789">
    <property type="entry name" value="MONOOXYGENASE"/>
    <property type="match status" value="1"/>
</dbReference>
<feature type="domain" description="FAD-binding" evidence="3">
    <location>
        <begin position="260"/>
        <end position="323"/>
    </location>
</feature>
<gene>
    <name evidence="4" type="ORF">FHR38_004575</name>
</gene>
<feature type="domain" description="FAD-binding" evidence="3">
    <location>
        <begin position="6"/>
        <end position="121"/>
    </location>
</feature>
<evidence type="ECO:0000313" key="5">
    <source>
        <dbReference type="Proteomes" id="UP000578819"/>
    </source>
</evidence>
<reference evidence="4 5" key="1">
    <citation type="submission" date="2020-08" db="EMBL/GenBank/DDBJ databases">
        <title>Sequencing the genomes of 1000 actinobacteria strains.</title>
        <authorList>
            <person name="Klenk H.-P."/>
        </authorList>
    </citation>
    <scope>NUCLEOTIDE SEQUENCE [LARGE SCALE GENOMIC DNA]</scope>
    <source>
        <strain evidence="4 5">DSM 45886</strain>
    </source>
</reference>
<sequence length="356" mass="38044">MSRRAGIIGGGIGGVAAGVMLHRAGWSVRVFERAATPGGTGTALGMWPEALRALDAMGLGDAVRDIGARQRSGDLLRPNGSRITTVDVAATARRTGDGVHLISRPALLRLLVAALPSDRLSLGTEISDVAALQREYDVVVVADGIFSGTRTALFGPTSRARYAGCTAWRGTVDGAIDTVDETWGRGKRFGITPREDGRTNWFATVRTTEGGRSPEGEVAALRAHFGDWHEGVRRVLANLHDETEVLRHDIYDLHPPLPTFVRGNAVLIGDAAHAMTPDLGRGACEALVDAVTLAGHLGRTPDVQSALAAYDRERRRPVQRLARLARIMNRAAQMRRFVPLRDVTVRAALAVGGPPS</sequence>
<keyword evidence="5" id="KW-1185">Reference proteome</keyword>
<comment type="caution">
    <text evidence="4">The sequence shown here is derived from an EMBL/GenBank/DDBJ whole genome shotgun (WGS) entry which is preliminary data.</text>
</comment>
<dbReference type="InterPro" id="IPR036188">
    <property type="entry name" value="FAD/NAD-bd_sf"/>
</dbReference>
<dbReference type="PANTHER" id="PTHR13789:SF309">
    <property type="entry name" value="PUTATIVE (AFU_ORTHOLOGUE AFUA_6G14510)-RELATED"/>
    <property type="match status" value="1"/>
</dbReference>
<evidence type="ECO:0000256" key="1">
    <source>
        <dbReference type="ARBA" id="ARBA00023002"/>
    </source>
</evidence>
<dbReference type="InterPro" id="IPR050493">
    <property type="entry name" value="FAD-dep_Monooxygenase_BioMet"/>
</dbReference>
<accession>A0A7W7WRQ9</accession>
<dbReference type="Pfam" id="PF01494">
    <property type="entry name" value="FAD_binding_3"/>
    <property type="match status" value="2"/>
</dbReference>
<dbReference type="EMBL" id="JACHJW010000001">
    <property type="protein sequence ID" value="MBB4960842.1"/>
    <property type="molecule type" value="Genomic_DNA"/>
</dbReference>
<dbReference type="PRINTS" id="PR00420">
    <property type="entry name" value="RNGMNOXGNASE"/>
</dbReference>
<dbReference type="AlphaFoldDB" id="A0A7W7WRQ9"/>
<dbReference type="GO" id="GO:0004497">
    <property type="term" value="F:monooxygenase activity"/>
    <property type="evidence" value="ECO:0007669"/>
    <property type="project" value="UniProtKB-KW"/>
</dbReference>
<name>A0A7W7WRQ9_9ACTN</name>
<dbReference type="InterPro" id="IPR002938">
    <property type="entry name" value="FAD-bd"/>
</dbReference>
<evidence type="ECO:0000313" key="4">
    <source>
        <dbReference type="EMBL" id="MBB4960842.1"/>
    </source>
</evidence>
<keyword evidence="1" id="KW-0560">Oxidoreductase</keyword>
<protein>
    <submittedName>
        <fullName evidence="4">2-polyprenyl-6-methoxyphenol hydroxylase-like FAD-dependent oxidoreductase</fullName>
    </submittedName>
</protein>
<dbReference type="GO" id="GO:0071949">
    <property type="term" value="F:FAD binding"/>
    <property type="evidence" value="ECO:0007669"/>
    <property type="project" value="InterPro"/>
</dbReference>
<keyword evidence="2" id="KW-0503">Monooxygenase</keyword>
<evidence type="ECO:0000256" key="2">
    <source>
        <dbReference type="ARBA" id="ARBA00023033"/>
    </source>
</evidence>
<dbReference type="Proteomes" id="UP000578819">
    <property type="component" value="Unassembled WGS sequence"/>
</dbReference>
<proteinExistence type="predicted"/>
<dbReference type="SUPFAM" id="SSF51905">
    <property type="entry name" value="FAD/NAD(P)-binding domain"/>
    <property type="match status" value="1"/>
</dbReference>